<proteinExistence type="predicted"/>
<evidence type="ECO:0000259" key="8">
    <source>
        <dbReference type="Pfam" id="PF12019"/>
    </source>
</evidence>
<keyword evidence="10" id="KW-1185">Reference proteome</keyword>
<gene>
    <name evidence="9" type="ORF">Tharo_2242</name>
</gene>
<evidence type="ECO:0000256" key="1">
    <source>
        <dbReference type="ARBA" id="ARBA00004377"/>
    </source>
</evidence>
<evidence type="ECO:0000256" key="7">
    <source>
        <dbReference type="ARBA" id="ARBA00023136"/>
    </source>
</evidence>
<evidence type="ECO:0000313" key="9">
    <source>
        <dbReference type="EMBL" id="AVR89140.1"/>
    </source>
</evidence>
<sequence>MPAALGRMYDTMQFRATVRNLLAELKGARLEAMSSGRPTVFVVDVEARRFGTGGRQTGEIPPGLEVKALVAESETAGGRMGIRFYPDGSATGGSIEIVRTSGAGLRLRVDWLLGRVSQEPLGQ</sequence>
<keyword evidence="4" id="KW-0997">Cell inner membrane</keyword>
<dbReference type="EMBL" id="CP028339">
    <property type="protein sequence ID" value="AVR89140.1"/>
    <property type="molecule type" value="Genomic_DNA"/>
</dbReference>
<keyword evidence="5" id="KW-0812">Transmembrane</keyword>
<keyword evidence="7" id="KW-0472">Membrane</keyword>
<dbReference type="InterPro" id="IPR022346">
    <property type="entry name" value="T2SS_GspH"/>
</dbReference>
<comment type="subcellular location">
    <subcellularLocation>
        <location evidence="1">Cell inner membrane</location>
        <topology evidence="1">Single-pass membrane protein</topology>
    </subcellularLocation>
</comment>
<evidence type="ECO:0000256" key="4">
    <source>
        <dbReference type="ARBA" id="ARBA00022519"/>
    </source>
</evidence>
<evidence type="ECO:0000313" key="10">
    <source>
        <dbReference type="Proteomes" id="UP000241885"/>
    </source>
</evidence>
<dbReference type="Proteomes" id="UP000241885">
    <property type="component" value="Chromosome"/>
</dbReference>
<dbReference type="GO" id="GO:0015628">
    <property type="term" value="P:protein secretion by the type II secretion system"/>
    <property type="evidence" value="ECO:0007669"/>
    <property type="project" value="InterPro"/>
</dbReference>
<dbReference type="AlphaFoldDB" id="A0A2R4BPD9"/>
<evidence type="ECO:0000256" key="2">
    <source>
        <dbReference type="ARBA" id="ARBA00022475"/>
    </source>
</evidence>
<organism evidence="9 10">
    <name type="scientific">Thauera aromatica K172</name>
    <dbReference type="NCBI Taxonomy" id="44139"/>
    <lineage>
        <taxon>Bacteria</taxon>
        <taxon>Pseudomonadati</taxon>
        <taxon>Pseudomonadota</taxon>
        <taxon>Betaproteobacteria</taxon>
        <taxon>Rhodocyclales</taxon>
        <taxon>Zoogloeaceae</taxon>
        <taxon>Thauera</taxon>
    </lineage>
</organism>
<dbReference type="Pfam" id="PF12019">
    <property type="entry name" value="GspH"/>
    <property type="match status" value="1"/>
</dbReference>
<protein>
    <submittedName>
        <fullName evidence="9">General secretion pathway protein H</fullName>
    </submittedName>
</protein>
<evidence type="ECO:0000256" key="6">
    <source>
        <dbReference type="ARBA" id="ARBA00022989"/>
    </source>
</evidence>
<feature type="domain" description="General secretion pathway GspH" evidence="8">
    <location>
        <begin position="18"/>
        <end position="111"/>
    </location>
</feature>
<accession>A0A2R4BPD9</accession>
<reference evidence="9 10" key="1">
    <citation type="submission" date="2018-03" db="EMBL/GenBank/DDBJ databases">
        <title>Complete genome sequence of Thauera aromatica, a model organism for studying aromatic compound degradation under denitrifying conditions.</title>
        <authorList>
            <person name="Lo H.-Y."/>
            <person name="Goris T."/>
            <person name="Boll M."/>
            <person name="Mueller J.A."/>
        </authorList>
    </citation>
    <scope>NUCLEOTIDE SEQUENCE [LARGE SCALE GENOMIC DNA]</scope>
    <source>
        <strain evidence="9 10">K172</strain>
    </source>
</reference>
<dbReference type="GO" id="GO:0015627">
    <property type="term" value="C:type II protein secretion system complex"/>
    <property type="evidence" value="ECO:0007669"/>
    <property type="project" value="InterPro"/>
</dbReference>
<keyword evidence="2" id="KW-1003">Cell membrane</keyword>
<keyword evidence="6" id="KW-1133">Transmembrane helix</keyword>
<evidence type="ECO:0000256" key="5">
    <source>
        <dbReference type="ARBA" id="ARBA00022692"/>
    </source>
</evidence>
<name>A0A2R4BPD9_THAAR</name>
<dbReference type="KEGG" id="tak:Tharo_2242"/>
<keyword evidence="3" id="KW-0488">Methylation</keyword>
<dbReference type="GO" id="GO:0005886">
    <property type="term" value="C:plasma membrane"/>
    <property type="evidence" value="ECO:0007669"/>
    <property type="project" value="UniProtKB-SubCell"/>
</dbReference>
<evidence type="ECO:0000256" key="3">
    <source>
        <dbReference type="ARBA" id="ARBA00022481"/>
    </source>
</evidence>